<keyword evidence="3 6" id="KW-1133">Transmembrane helix</keyword>
<evidence type="ECO:0000256" key="5">
    <source>
        <dbReference type="SAM" id="MobiDB-lite"/>
    </source>
</evidence>
<evidence type="ECO:0000256" key="4">
    <source>
        <dbReference type="ARBA" id="ARBA00023136"/>
    </source>
</evidence>
<accession>A0AAU1UDX6</accession>
<dbReference type="Pfam" id="PF02656">
    <property type="entry name" value="DUF202"/>
    <property type="match status" value="1"/>
</dbReference>
<feature type="transmembrane region" description="Helical" evidence="6">
    <location>
        <begin position="99"/>
        <end position="117"/>
    </location>
</feature>
<sequence>MSGPSEPPGDGRGGAAAAGRDPGLQPARTRLAWRRTTLSCTVAAILAARAALHGGSDTLGVLGAALCFLAWLGFLAVAHRRIRDLALHEARPPVMTARAAVVAVACSVALAAFAALVV</sequence>
<dbReference type="AlphaFoldDB" id="A0AAU1UDX6"/>
<gene>
    <name evidence="8" type="ORF">OHU69_36750</name>
</gene>
<dbReference type="InterPro" id="IPR003807">
    <property type="entry name" value="DUF202"/>
</dbReference>
<name>A0AAU1UDX6_9ACTN</name>
<feature type="domain" description="DUF202" evidence="7">
    <location>
        <begin position="21"/>
        <end position="84"/>
    </location>
</feature>
<evidence type="ECO:0000259" key="7">
    <source>
        <dbReference type="Pfam" id="PF02656"/>
    </source>
</evidence>
<evidence type="ECO:0000256" key="3">
    <source>
        <dbReference type="ARBA" id="ARBA00022989"/>
    </source>
</evidence>
<comment type="subcellular location">
    <subcellularLocation>
        <location evidence="1">Endomembrane system</location>
        <topology evidence="1">Multi-pass membrane protein</topology>
    </subcellularLocation>
</comment>
<dbReference type="EMBL" id="CP108195">
    <property type="protein sequence ID" value="WTS16112.1"/>
    <property type="molecule type" value="Genomic_DNA"/>
</dbReference>
<feature type="transmembrane region" description="Helical" evidence="6">
    <location>
        <begin position="58"/>
        <end position="78"/>
    </location>
</feature>
<dbReference type="GO" id="GO:0012505">
    <property type="term" value="C:endomembrane system"/>
    <property type="evidence" value="ECO:0007669"/>
    <property type="project" value="UniProtKB-SubCell"/>
</dbReference>
<organism evidence="8">
    <name type="scientific">Streptomyces sp. NBC_00119</name>
    <dbReference type="NCBI Taxonomy" id="2975659"/>
    <lineage>
        <taxon>Bacteria</taxon>
        <taxon>Bacillati</taxon>
        <taxon>Actinomycetota</taxon>
        <taxon>Actinomycetes</taxon>
        <taxon>Kitasatosporales</taxon>
        <taxon>Streptomycetaceae</taxon>
        <taxon>Streptomyces</taxon>
    </lineage>
</organism>
<evidence type="ECO:0000313" key="8">
    <source>
        <dbReference type="EMBL" id="WTS16112.1"/>
    </source>
</evidence>
<protein>
    <submittedName>
        <fullName evidence="8">DUF202 domain-containing protein</fullName>
    </submittedName>
</protein>
<keyword evidence="2 6" id="KW-0812">Transmembrane</keyword>
<evidence type="ECO:0000256" key="6">
    <source>
        <dbReference type="SAM" id="Phobius"/>
    </source>
</evidence>
<evidence type="ECO:0000256" key="2">
    <source>
        <dbReference type="ARBA" id="ARBA00022692"/>
    </source>
</evidence>
<evidence type="ECO:0000256" key="1">
    <source>
        <dbReference type="ARBA" id="ARBA00004127"/>
    </source>
</evidence>
<keyword evidence="4 6" id="KW-0472">Membrane</keyword>
<feature type="region of interest" description="Disordered" evidence="5">
    <location>
        <begin position="1"/>
        <end position="25"/>
    </location>
</feature>
<proteinExistence type="predicted"/>
<reference evidence="8" key="1">
    <citation type="submission" date="2022-10" db="EMBL/GenBank/DDBJ databases">
        <title>The complete genomes of actinobacterial strains from the NBC collection.</title>
        <authorList>
            <person name="Joergensen T.S."/>
            <person name="Alvarez Arevalo M."/>
            <person name="Sterndorff E.B."/>
            <person name="Faurdal D."/>
            <person name="Vuksanovic O."/>
            <person name="Mourched A.-S."/>
            <person name="Charusanti P."/>
            <person name="Shaw S."/>
            <person name="Blin K."/>
            <person name="Weber T."/>
        </authorList>
    </citation>
    <scope>NUCLEOTIDE SEQUENCE</scope>
    <source>
        <strain evidence="8">NBC_00119</strain>
    </source>
</reference>